<gene>
    <name evidence="5" type="ORF">I2H31_18500</name>
</gene>
<dbReference type="Proteomes" id="UP000618931">
    <property type="component" value="Unassembled WGS sequence"/>
</dbReference>
<evidence type="ECO:0000313" key="5">
    <source>
        <dbReference type="EMBL" id="MBF9223100.1"/>
    </source>
</evidence>
<dbReference type="Pfam" id="PF13884">
    <property type="entry name" value="Peptidase_S74"/>
    <property type="match status" value="1"/>
</dbReference>
<accession>A0ABS0I836</accession>
<dbReference type="EMBL" id="JADQDM010000012">
    <property type="protein sequence ID" value="MBF9223100.1"/>
    <property type="molecule type" value="Genomic_DNA"/>
</dbReference>
<keyword evidence="3" id="KW-0732">Signal</keyword>
<comment type="caution">
    <text evidence="5">The sequence shown here is derived from an EMBL/GenBank/DDBJ whole genome shotgun (WGS) entry which is preliminary data.</text>
</comment>
<dbReference type="PROSITE" id="PS51688">
    <property type="entry name" value="ICA"/>
    <property type="match status" value="1"/>
</dbReference>
<feature type="chain" id="PRO_5046149210" evidence="3">
    <location>
        <begin position="29"/>
        <end position="689"/>
    </location>
</feature>
<dbReference type="InterPro" id="IPR030392">
    <property type="entry name" value="S74_ICA"/>
</dbReference>
<keyword evidence="6" id="KW-1185">Reference proteome</keyword>
<dbReference type="RefSeq" id="WP_196294547.1">
    <property type="nucleotide sequence ID" value="NZ_JADQDM010000012.1"/>
</dbReference>
<feature type="domain" description="Peptidase S74" evidence="4">
    <location>
        <begin position="464"/>
        <end position="642"/>
    </location>
</feature>
<reference evidence="5 6" key="1">
    <citation type="submission" date="2020-11" db="EMBL/GenBank/DDBJ databases">
        <authorList>
            <person name="Kim M.K."/>
        </authorList>
    </citation>
    <scope>NUCLEOTIDE SEQUENCE [LARGE SCALE GENOMIC DNA]</scope>
    <source>
        <strain evidence="5 6">BT662</strain>
    </source>
</reference>
<organism evidence="5 6">
    <name type="scientific">Hymenobacter ruricola</name>
    <dbReference type="NCBI Taxonomy" id="2791023"/>
    <lineage>
        <taxon>Bacteria</taxon>
        <taxon>Pseudomonadati</taxon>
        <taxon>Bacteroidota</taxon>
        <taxon>Cytophagia</taxon>
        <taxon>Cytophagales</taxon>
        <taxon>Hymenobacteraceae</taxon>
        <taxon>Hymenobacter</taxon>
    </lineage>
</organism>
<sequence length="689" mass="68016">MNQCFTNRLLSALAAALLGLTLPLSALAQGVSIGAPAPNASAVLDVSSTTKGLLPPRMTQAQRDDIRPAASAAGLQVYNLDTQRLNFWDGTSWQEVLGAGPLAPSGSTAVYTYTGTVQRYQVPAGVTRVLVTATGAAGIMASTTNRGARVTATLAVVPGEVLAVVVGGQPNLANNGYGQAGGYNGGGPDPIQGYNGGGGTDLRRVTGASPLNPLALGGTLAGTLTSRLLVAGGGGGGGGTNGGAGGGGFAATDFSGNPGQGGKRAGVGEDGGQLGGHGNPTAGSGGGGGLTSGGVSGGTGSSDGALGTGGAGYGGGGGGYYGGSGGCCGLGAAGGGGGSSWVSNAAAIYFPTFEGNVQTGSGQLSIQPVVVTAAPVLDGTNFVNVAGTWTVSGADVYRPAGYVGIGTNTPGAPLDVRVVQPGYPYSGYGYLGPGGTGTNAGSSTGAVSIRATGQVVATQFIATSDERLKTVLGRSDRAADLALLNQLRITDYQMRDRAQFGEQKFKKVLAQEVEQVLPQAVSRHADFLPDVYQLASQVRAQPGDSLLTVALPTALAVPAAVGQRLKLVGPAGEVLARVARPAAVGTRALVVRDAGALAGARVFVFGLEHPDVRAVDYEALAMLNVSATQELARQVAALQRQSAALAARAATAEAAAAAAETNATRATASLASFEQRLRALEAGGAQARK</sequence>
<evidence type="ECO:0000259" key="4">
    <source>
        <dbReference type="PROSITE" id="PS51688"/>
    </source>
</evidence>
<evidence type="ECO:0000256" key="1">
    <source>
        <dbReference type="SAM" id="Coils"/>
    </source>
</evidence>
<feature type="coiled-coil region" evidence="1">
    <location>
        <begin position="628"/>
        <end position="655"/>
    </location>
</feature>
<keyword evidence="1" id="KW-0175">Coiled coil</keyword>
<evidence type="ECO:0000256" key="3">
    <source>
        <dbReference type="SAM" id="SignalP"/>
    </source>
</evidence>
<proteinExistence type="predicted"/>
<evidence type="ECO:0000313" key="6">
    <source>
        <dbReference type="Proteomes" id="UP000618931"/>
    </source>
</evidence>
<name>A0ABS0I836_9BACT</name>
<feature type="compositionally biased region" description="Gly residues" evidence="2">
    <location>
        <begin position="258"/>
        <end position="299"/>
    </location>
</feature>
<protein>
    <submittedName>
        <fullName evidence="5">Tail fiber domain-containing protein</fullName>
    </submittedName>
</protein>
<feature type="region of interest" description="Disordered" evidence="2">
    <location>
        <begin position="249"/>
        <end position="299"/>
    </location>
</feature>
<feature type="signal peptide" evidence="3">
    <location>
        <begin position="1"/>
        <end position="28"/>
    </location>
</feature>
<evidence type="ECO:0000256" key="2">
    <source>
        <dbReference type="SAM" id="MobiDB-lite"/>
    </source>
</evidence>